<feature type="domain" description="WYL" evidence="1">
    <location>
        <begin position="159"/>
        <end position="223"/>
    </location>
</feature>
<evidence type="ECO:0000313" key="3">
    <source>
        <dbReference type="EMBL" id="CAB4895716.1"/>
    </source>
</evidence>
<accession>A0A6J7FJV4</accession>
<dbReference type="InterPro" id="IPR028349">
    <property type="entry name" value="PafC-like"/>
</dbReference>
<feature type="domain" description="PafC HTH" evidence="2">
    <location>
        <begin position="17"/>
        <end position="136"/>
    </location>
</feature>
<reference evidence="3" key="1">
    <citation type="submission" date="2020-05" db="EMBL/GenBank/DDBJ databases">
        <authorList>
            <person name="Chiriac C."/>
            <person name="Salcher M."/>
            <person name="Ghai R."/>
            <person name="Kavagutti S V."/>
        </authorList>
    </citation>
    <scope>NUCLEOTIDE SEQUENCE</scope>
</reference>
<gene>
    <name evidence="3" type="ORF">UFOPK3516_00674</name>
</gene>
<dbReference type="EMBL" id="CAFBMB010000037">
    <property type="protein sequence ID" value="CAB4895716.1"/>
    <property type="molecule type" value="Genomic_DNA"/>
</dbReference>
<dbReference type="AlphaFoldDB" id="A0A6J7FJV4"/>
<dbReference type="PANTHER" id="PTHR34580">
    <property type="match status" value="1"/>
</dbReference>
<dbReference type="PROSITE" id="PS52050">
    <property type="entry name" value="WYL"/>
    <property type="match status" value="1"/>
</dbReference>
<name>A0A6J7FJV4_9ZZZZ</name>
<evidence type="ECO:0000259" key="1">
    <source>
        <dbReference type="Pfam" id="PF13280"/>
    </source>
</evidence>
<dbReference type="InterPro" id="IPR026881">
    <property type="entry name" value="WYL_dom"/>
</dbReference>
<organism evidence="3">
    <name type="scientific">freshwater metagenome</name>
    <dbReference type="NCBI Taxonomy" id="449393"/>
    <lineage>
        <taxon>unclassified sequences</taxon>
        <taxon>metagenomes</taxon>
        <taxon>ecological metagenomes</taxon>
    </lineage>
</organism>
<dbReference type="Pfam" id="PF19187">
    <property type="entry name" value="HTH_PafC"/>
    <property type="match status" value="1"/>
</dbReference>
<dbReference type="InterPro" id="IPR051534">
    <property type="entry name" value="CBASS_pafABC_assoc_protein"/>
</dbReference>
<dbReference type="Pfam" id="PF13280">
    <property type="entry name" value="WYL"/>
    <property type="match status" value="1"/>
</dbReference>
<protein>
    <submittedName>
        <fullName evidence="3">Unannotated protein</fullName>
    </submittedName>
</protein>
<proteinExistence type="predicted"/>
<evidence type="ECO:0000259" key="2">
    <source>
        <dbReference type="Pfam" id="PF19187"/>
    </source>
</evidence>
<dbReference type="InterPro" id="IPR043839">
    <property type="entry name" value="PafC_HTH"/>
</dbReference>
<sequence length="329" mass="35999">MSAKKQSNPRAQSVDVVARMLAAVPYLIDNSPVTVEDAAATFGISKDDMRSIVRTLFVTGIPGESGTGMPQDLFDFDYDLFVDDDIIDMTNHVGPANTPRFSGREAAALIAGLQYMSDIVRDDDRPAIEALTTKIKRGSTNAPENIVVRMAPLSSDATPLRDAINDNKQVTFSYVNAQGLSEKRQVCPLRLDLVGNTWYMRGYCHLRDSLRTFRTDRMRHVEILEADRDHNIAPESLPDTLFDVPATDEGIAVVLEVPASAVALLADYNARVSPSSGGVVRADITMAHVEGLRRLVSLLPGGIRVVEPDFAVRDIALWAQRSLKDCSPS</sequence>
<dbReference type="PANTHER" id="PTHR34580:SF1">
    <property type="entry name" value="PROTEIN PAFC"/>
    <property type="match status" value="1"/>
</dbReference>
<dbReference type="PIRSF" id="PIRSF016838">
    <property type="entry name" value="PafC"/>
    <property type="match status" value="1"/>
</dbReference>